<dbReference type="AlphaFoldDB" id="A0A839QK60"/>
<evidence type="ECO:0000259" key="1">
    <source>
        <dbReference type="Pfam" id="PF09588"/>
    </source>
</evidence>
<reference evidence="2 3" key="1">
    <citation type="submission" date="2020-08" db="EMBL/GenBank/DDBJ databases">
        <title>Sequencing the genomes of 1000 actinobacteria strains.</title>
        <authorList>
            <person name="Klenk H.-P."/>
        </authorList>
    </citation>
    <scope>NUCLEOTIDE SEQUENCE [LARGE SCALE GENOMIC DNA]</scope>
    <source>
        <strain evidence="2 3">DSM 22826</strain>
    </source>
</reference>
<protein>
    <recommendedName>
        <fullName evidence="1">YqaJ viral recombinase domain-containing protein</fullName>
    </recommendedName>
</protein>
<sequence length="218" mass="24824">MTLVPESPPEASCMNRVVADSSDRIAWLRARSQGITATDVSKLSTMRSIETAAHSKLNGSGFSGNSWTDHGRAREPVIAEWVQRNYGILPSTQLFHAAQERIHLATPDGIAVRADGTVELAEIKTTNKAWKSIPLHYLRQVWWQQYVLGAERTLVVWEQHENFIPVNEEPEFRWVDRDDQQINQLIGRADVLLQLLRHKTALARVREDRRPAALYLPE</sequence>
<dbReference type="Pfam" id="PF09588">
    <property type="entry name" value="YqaJ"/>
    <property type="match status" value="1"/>
</dbReference>
<keyword evidence="3" id="KW-1185">Reference proteome</keyword>
<dbReference type="SUPFAM" id="SSF52980">
    <property type="entry name" value="Restriction endonuclease-like"/>
    <property type="match status" value="1"/>
</dbReference>
<dbReference type="Gene3D" id="3.90.320.10">
    <property type="match status" value="1"/>
</dbReference>
<dbReference type="EMBL" id="JACHVS010000001">
    <property type="protein sequence ID" value="MBB2994416.1"/>
    <property type="molecule type" value="Genomic_DNA"/>
</dbReference>
<organism evidence="2 3">
    <name type="scientific">Paeniglutamicibacter cryotolerans</name>
    <dbReference type="NCBI Taxonomy" id="670079"/>
    <lineage>
        <taxon>Bacteria</taxon>
        <taxon>Bacillati</taxon>
        <taxon>Actinomycetota</taxon>
        <taxon>Actinomycetes</taxon>
        <taxon>Micrococcales</taxon>
        <taxon>Micrococcaceae</taxon>
        <taxon>Paeniglutamicibacter</taxon>
    </lineage>
</organism>
<dbReference type="InterPro" id="IPR011604">
    <property type="entry name" value="PDDEXK-like_dom_sf"/>
</dbReference>
<proteinExistence type="predicted"/>
<dbReference type="InterPro" id="IPR019080">
    <property type="entry name" value="YqaJ_viral_recombinase"/>
</dbReference>
<accession>A0A839QK60</accession>
<evidence type="ECO:0000313" key="3">
    <source>
        <dbReference type="Proteomes" id="UP000523000"/>
    </source>
</evidence>
<dbReference type="InterPro" id="IPR011335">
    <property type="entry name" value="Restrct_endonuc-II-like"/>
</dbReference>
<name>A0A839QK60_9MICC</name>
<dbReference type="Proteomes" id="UP000523000">
    <property type="component" value="Unassembled WGS sequence"/>
</dbReference>
<comment type="caution">
    <text evidence="2">The sequence shown here is derived from an EMBL/GenBank/DDBJ whole genome shotgun (WGS) entry which is preliminary data.</text>
</comment>
<gene>
    <name evidence="2" type="ORF">E9229_000607</name>
</gene>
<feature type="domain" description="YqaJ viral recombinase" evidence="1">
    <location>
        <begin position="27"/>
        <end position="150"/>
    </location>
</feature>
<evidence type="ECO:0000313" key="2">
    <source>
        <dbReference type="EMBL" id="MBB2994416.1"/>
    </source>
</evidence>